<feature type="region of interest" description="Disordered" evidence="1">
    <location>
        <begin position="1"/>
        <end position="20"/>
    </location>
</feature>
<accession>A0ABW9TN87</accession>
<comment type="caution">
    <text evidence="3">The sequence shown here is derived from an EMBL/GenBank/DDBJ whole genome shotgun (WGS) entry which is preliminary data.</text>
</comment>
<feature type="domain" description="Antitoxin VbhA" evidence="2">
    <location>
        <begin position="20"/>
        <end position="63"/>
    </location>
</feature>
<dbReference type="CDD" id="cd11586">
    <property type="entry name" value="VbhA_like"/>
    <property type="match status" value="1"/>
</dbReference>
<proteinExistence type="predicted"/>
<dbReference type="EMBL" id="MBFE02000036">
    <property type="protein sequence ID" value="MUO45420.1"/>
    <property type="molecule type" value="Genomic_DNA"/>
</dbReference>
<dbReference type="InterPro" id="IPR033788">
    <property type="entry name" value="VbhA-like"/>
</dbReference>
<keyword evidence="4" id="KW-1185">Reference proteome</keyword>
<gene>
    <name evidence="3" type="ORF">BBL17_027000</name>
</gene>
<feature type="compositionally biased region" description="Polar residues" evidence="1">
    <location>
        <begin position="1"/>
        <end position="10"/>
    </location>
</feature>
<evidence type="ECO:0000313" key="4">
    <source>
        <dbReference type="Proteomes" id="UP000179454"/>
    </source>
</evidence>
<reference evidence="3" key="1">
    <citation type="submission" date="2019-11" db="EMBL/GenBank/DDBJ databases">
        <title>Whole-genome sequencing of Allorhizobium vitis.</title>
        <authorList>
            <person name="Gan H.M."/>
            <person name="Savka M.A."/>
        </authorList>
    </citation>
    <scope>NUCLEOTIDE SEQUENCE [LARGE SCALE GENOMIC DNA]</scope>
    <source>
        <strain evidence="3">T1/7</strain>
    </source>
</reference>
<evidence type="ECO:0000259" key="2">
    <source>
        <dbReference type="Pfam" id="PF18495"/>
    </source>
</evidence>
<evidence type="ECO:0000313" key="3">
    <source>
        <dbReference type="EMBL" id="MUO45420.1"/>
    </source>
</evidence>
<sequence length="69" mass="8080">MEIALQQFQPDRSPEAIKRRRSAVDQARAMNIRQGYVYDAFLEECTERYVQGEISRDDYRDTISLPANP</sequence>
<dbReference type="Proteomes" id="UP000179454">
    <property type="component" value="Unassembled WGS sequence"/>
</dbReference>
<name>A0ABW9TN87_AGRVI</name>
<organism evidence="3 4">
    <name type="scientific">Agrobacterium vitis</name>
    <name type="common">Rhizobium vitis</name>
    <dbReference type="NCBI Taxonomy" id="373"/>
    <lineage>
        <taxon>Bacteria</taxon>
        <taxon>Pseudomonadati</taxon>
        <taxon>Pseudomonadota</taxon>
        <taxon>Alphaproteobacteria</taxon>
        <taxon>Hyphomicrobiales</taxon>
        <taxon>Rhizobiaceae</taxon>
        <taxon>Rhizobium/Agrobacterium group</taxon>
        <taxon>Agrobacterium</taxon>
    </lineage>
</organism>
<protein>
    <recommendedName>
        <fullName evidence="2">Antitoxin VbhA domain-containing protein</fullName>
    </recommendedName>
</protein>
<dbReference type="InterPro" id="IPR041535">
    <property type="entry name" value="VbhA"/>
</dbReference>
<dbReference type="RefSeq" id="WP_071207888.1">
    <property type="nucleotide sequence ID" value="NZ_MBFE02000036.1"/>
</dbReference>
<evidence type="ECO:0000256" key="1">
    <source>
        <dbReference type="SAM" id="MobiDB-lite"/>
    </source>
</evidence>
<dbReference type="Pfam" id="PF18495">
    <property type="entry name" value="VbhA"/>
    <property type="match status" value="1"/>
</dbReference>